<proteinExistence type="predicted"/>
<keyword evidence="4" id="KW-1185">Reference proteome</keyword>
<dbReference type="Pfam" id="PF02515">
    <property type="entry name" value="CoA_transf_3"/>
    <property type="match status" value="1"/>
</dbReference>
<reference evidence="3" key="1">
    <citation type="submission" date="2021-03" db="EMBL/GenBank/DDBJ databases">
        <authorList>
            <person name="Kanchanasin P."/>
            <person name="Saeng-In P."/>
            <person name="Phongsopitanun W."/>
            <person name="Yuki M."/>
            <person name="Kudo T."/>
            <person name="Ohkuma M."/>
            <person name="Tanasupawat S."/>
        </authorList>
    </citation>
    <scope>NUCLEOTIDE SEQUENCE</scope>
    <source>
        <strain evidence="3">GKU 128</strain>
    </source>
</reference>
<sequence length="378" mass="40432">MSAEKSAGKPAERGPLIGLRVIEAGQYISGPYAGRVLADLGADVVKVEPPSGDPMRRWQGGGERPHSPQFGAYNRGKRGAVLDLKQEAGRDALLGLLADADVFIENFRPGVADRLGIGWNVAHRLNPGLVYCSITGFGPAGPYARRPAYDTVISAIGGMYAHLVPLDAPRPVGPAFSDLLSGASAAQGILAALHARGTHGEGQHVEVSMLGALTDFLTEPIATYLETGAVVQPGTRAARAQAYGCVGRDGSPFVIHLSVPEKFWRGLLTVIERPDLAGDPRFATREARYRNYDALDEVLKAETRKLPRCEWFERLTAADIPHGPLNTIADLVQDPQVIRMGLIDDHQILPGTRFSAGDLPRPEPAPGLGEHTTEVLDA</sequence>
<dbReference type="PANTHER" id="PTHR48207:SF3">
    <property type="entry name" value="SUCCINATE--HYDROXYMETHYLGLUTARATE COA-TRANSFERASE"/>
    <property type="match status" value="1"/>
</dbReference>
<dbReference type="SUPFAM" id="SSF89796">
    <property type="entry name" value="CoA-transferase family III (CaiB/BaiF)"/>
    <property type="match status" value="1"/>
</dbReference>
<gene>
    <name evidence="3" type="ORF">J4573_23005</name>
</gene>
<dbReference type="InterPro" id="IPR023606">
    <property type="entry name" value="CoA-Trfase_III_dom_1_sf"/>
</dbReference>
<comment type="caution">
    <text evidence="3">The sequence shown here is derived from an EMBL/GenBank/DDBJ whole genome shotgun (WGS) entry which is preliminary data.</text>
</comment>
<dbReference type="AlphaFoldDB" id="A0A939PCC1"/>
<organism evidence="3 4">
    <name type="scientific">Actinomadura barringtoniae</name>
    <dbReference type="NCBI Taxonomy" id="1427535"/>
    <lineage>
        <taxon>Bacteria</taxon>
        <taxon>Bacillati</taxon>
        <taxon>Actinomycetota</taxon>
        <taxon>Actinomycetes</taxon>
        <taxon>Streptosporangiales</taxon>
        <taxon>Thermomonosporaceae</taxon>
        <taxon>Actinomadura</taxon>
    </lineage>
</organism>
<accession>A0A939PCC1</accession>
<dbReference type="Proteomes" id="UP000669179">
    <property type="component" value="Unassembled WGS sequence"/>
</dbReference>
<dbReference type="GO" id="GO:0008410">
    <property type="term" value="F:CoA-transferase activity"/>
    <property type="evidence" value="ECO:0007669"/>
    <property type="project" value="TreeGrafter"/>
</dbReference>
<dbReference type="RefSeq" id="WP_208257864.1">
    <property type="nucleotide sequence ID" value="NZ_JAGEOJ010000009.1"/>
</dbReference>
<dbReference type="InterPro" id="IPR003673">
    <property type="entry name" value="CoA-Trfase_fam_III"/>
</dbReference>
<evidence type="ECO:0000313" key="3">
    <source>
        <dbReference type="EMBL" id="MBO2449990.1"/>
    </source>
</evidence>
<dbReference type="Gene3D" id="3.30.1540.10">
    <property type="entry name" value="formyl-coa transferase, domain 3"/>
    <property type="match status" value="1"/>
</dbReference>
<name>A0A939PCC1_9ACTN</name>
<dbReference type="InterPro" id="IPR050483">
    <property type="entry name" value="CoA-transferase_III_domain"/>
</dbReference>
<evidence type="ECO:0000313" key="4">
    <source>
        <dbReference type="Proteomes" id="UP000669179"/>
    </source>
</evidence>
<feature type="region of interest" description="Disordered" evidence="2">
    <location>
        <begin position="353"/>
        <end position="378"/>
    </location>
</feature>
<dbReference type="Gene3D" id="3.40.50.10540">
    <property type="entry name" value="Crotonobetainyl-coa:carnitine coa-transferase, domain 1"/>
    <property type="match status" value="1"/>
</dbReference>
<evidence type="ECO:0000256" key="2">
    <source>
        <dbReference type="SAM" id="MobiDB-lite"/>
    </source>
</evidence>
<keyword evidence="1 3" id="KW-0808">Transferase</keyword>
<dbReference type="EMBL" id="JAGEOJ010000009">
    <property type="protein sequence ID" value="MBO2449990.1"/>
    <property type="molecule type" value="Genomic_DNA"/>
</dbReference>
<dbReference type="PANTHER" id="PTHR48207">
    <property type="entry name" value="SUCCINATE--HYDROXYMETHYLGLUTARATE COA-TRANSFERASE"/>
    <property type="match status" value="1"/>
</dbReference>
<dbReference type="InterPro" id="IPR044855">
    <property type="entry name" value="CoA-Trfase_III_dom3_sf"/>
</dbReference>
<protein>
    <submittedName>
        <fullName evidence="3">CoA transferase</fullName>
    </submittedName>
</protein>
<evidence type="ECO:0000256" key="1">
    <source>
        <dbReference type="ARBA" id="ARBA00022679"/>
    </source>
</evidence>